<proteinExistence type="predicted"/>
<feature type="transmembrane region" description="Helical" evidence="1">
    <location>
        <begin position="20"/>
        <end position="38"/>
    </location>
</feature>
<evidence type="ECO:0000313" key="3">
    <source>
        <dbReference type="Proteomes" id="UP000308444"/>
    </source>
</evidence>
<sequence>LFFLATIFFLIFKQPNLGSALLILGIGFSIFLCSGININLLIKRTAIGSILWLPILYFLIQYSLSEVQKTRITTIFN</sequence>
<gene>
    <name evidence="2" type="ORF">FC695_27870</name>
</gene>
<accession>A0A9X9A595</accession>
<evidence type="ECO:0000256" key="1">
    <source>
        <dbReference type="SAM" id="Phobius"/>
    </source>
</evidence>
<protein>
    <submittedName>
        <fullName evidence="2">Cell division protein FtsW</fullName>
    </submittedName>
</protein>
<keyword evidence="1" id="KW-1133">Transmembrane helix</keyword>
<name>A0A9X9A595_BACCE</name>
<dbReference type="EMBL" id="SZOH01002422">
    <property type="protein sequence ID" value="TKI94999.1"/>
    <property type="molecule type" value="Genomic_DNA"/>
</dbReference>
<dbReference type="Proteomes" id="UP000308444">
    <property type="component" value="Unassembled WGS sequence"/>
</dbReference>
<keyword evidence="1" id="KW-0812">Transmembrane</keyword>
<reference evidence="2 3" key="1">
    <citation type="journal article" date="2019" name="Environ. Microbiol.">
        <title>An active ?-lactamase is a part of an orchestrated cell wall stress resistance network of Bacillus subtilis and related rhizosphere species.</title>
        <authorList>
            <person name="Bucher T."/>
            <person name="Keren-Paz A."/>
            <person name="Hausser J."/>
            <person name="Olender T."/>
            <person name="Cytryn E."/>
            <person name="Kolodkin-Gal I."/>
        </authorList>
    </citation>
    <scope>NUCLEOTIDE SEQUENCE [LARGE SCALE GENOMIC DNA]</scope>
    <source>
        <strain evidence="2 3">I32</strain>
    </source>
</reference>
<dbReference type="AlphaFoldDB" id="A0A9X9A595"/>
<feature type="transmembrane region" description="Helical" evidence="1">
    <location>
        <begin position="45"/>
        <end position="64"/>
    </location>
</feature>
<keyword evidence="2" id="KW-0131">Cell cycle</keyword>
<keyword evidence="1" id="KW-0472">Membrane</keyword>
<dbReference type="GO" id="GO:0051301">
    <property type="term" value="P:cell division"/>
    <property type="evidence" value="ECO:0007669"/>
    <property type="project" value="UniProtKB-KW"/>
</dbReference>
<feature type="non-terminal residue" evidence="2">
    <location>
        <position position="1"/>
    </location>
</feature>
<feature type="non-terminal residue" evidence="2">
    <location>
        <position position="77"/>
    </location>
</feature>
<keyword evidence="2" id="KW-0132">Cell division</keyword>
<comment type="caution">
    <text evidence="2">The sequence shown here is derived from an EMBL/GenBank/DDBJ whole genome shotgun (WGS) entry which is preliminary data.</text>
</comment>
<evidence type="ECO:0000313" key="2">
    <source>
        <dbReference type="EMBL" id="TKI94999.1"/>
    </source>
</evidence>
<organism evidence="2 3">
    <name type="scientific">Bacillus cereus</name>
    <dbReference type="NCBI Taxonomy" id="1396"/>
    <lineage>
        <taxon>Bacteria</taxon>
        <taxon>Bacillati</taxon>
        <taxon>Bacillota</taxon>
        <taxon>Bacilli</taxon>
        <taxon>Bacillales</taxon>
        <taxon>Bacillaceae</taxon>
        <taxon>Bacillus</taxon>
        <taxon>Bacillus cereus group</taxon>
    </lineage>
</organism>